<protein>
    <submittedName>
        <fullName evidence="2">ABC-2 type transport system permease protein</fullName>
    </submittedName>
</protein>
<dbReference type="OrthoDB" id="9800610at2"/>
<feature type="transmembrane region" description="Helical" evidence="1">
    <location>
        <begin position="29"/>
        <end position="54"/>
    </location>
</feature>
<evidence type="ECO:0000313" key="2">
    <source>
        <dbReference type="EMBL" id="RED55371.1"/>
    </source>
</evidence>
<feature type="transmembrane region" description="Helical" evidence="1">
    <location>
        <begin position="233"/>
        <end position="255"/>
    </location>
</feature>
<dbReference type="EMBL" id="QRDZ01000043">
    <property type="protein sequence ID" value="RED55371.1"/>
    <property type="molecule type" value="Genomic_DNA"/>
</dbReference>
<dbReference type="PANTHER" id="PTHR36833">
    <property type="entry name" value="SLR0610 PROTEIN-RELATED"/>
    <property type="match status" value="1"/>
</dbReference>
<dbReference type="PANTHER" id="PTHR36833:SF1">
    <property type="entry name" value="INTEGRAL MEMBRANE TRANSPORT PROTEIN"/>
    <property type="match status" value="1"/>
</dbReference>
<dbReference type="Pfam" id="PF06182">
    <property type="entry name" value="ABC2_membrane_6"/>
    <property type="match status" value="1"/>
</dbReference>
<feature type="transmembrane region" description="Helical" evidence="1">
    <location>
        <begin position="66"/>
        <end position="88"/>
    </location>
</feature>
<keyword evidence="3" id="KW-1185">Reference proteome</keyword>
<dbReference type="RefSeq" id="WP_116065168.1">
    <property type="nucleotide sequence ID" value="NZ_QRDZ01000043.1"/>
</dbReference>
<dbReference type="AlphaFoldDB" id="A0A3D9I131"/>
<dbReference type="InterPro" id="IPR010390">
    <property type="entry name" value="ABC-2_transporter-like"/>
</dbReference>
<name>A0A3D9I131_9BACL</name>
<organism evidence="2 3">
    <name type="scientific">Cohnella phaseoli</name>
    <dbReference type="NCBI Taxonomy" id="456490"/>
    <lineage>
        <taxon>Bacteria</taxon>
        <taxon>Bacillati</taxon>
        <taxon>Bacillota</taxon>
        <taxon>Bacilli</taxon>
        <taxon>Bacillales</taxon>
        <taxon>Paenibacillaceae</taxon>
        <taxon>Cohnella</taxon>
    </lineage>
</organism>
<feature type="transmembrane region" description="Helical" evidence="1">
    <location>
        <begin position="149"/>
        <end position="175"/>
    </location>
</feature>
<reference evidence="2 3" key="1">
    <citation type="submission" date="2018-07" db="EMBL/GenBank/DDBJ databases">
        <title>Genomic Encyclopedia of Type Strains, Phase III (KMG-III): the genomes of soil and plant-associated and newly described type strains.</title>
        <authorList>
            <person name="Whitman W."/>
        </authorList>
    </citation>
    <scope>NUCLEOTIDE SEQUENCE [LARGE SCALE GENOMIC DNA]</scope>
    <source>
        <strain evidence="2 3">CECT 7287</strain>
    </source>
</reference>
<keyword evidence="1" id="KW-1133">Transmembrane helix</keyword>
<dbReference type="Proteomes" id="UP000256977">
    <property type="component" value="Unassembled WGS sequence"/>
</dbReference>
<comment type="caution">
    <text evidence="2">The sequence shown here is derived from an EMBL/GenBank/DDBJ whole genome shotgun (WGS) entry which is preliminary data.</text>
</comment>
<feature type="transmembrane region" description="Helical" evidence="1">
    <location>
        <begin position="121"/>
        <end position="143"/>
    </location>
</feature>
<accession>A0A3D9I131</accession>
<feature type="transmembrane region" description="Helical" evidence="1">
    <location>
        <begin position="206"/>
        <end position="227"/>
    </location>
</feature>
<sequence length="265" mass="30375">MNRFAFTLGLYRDYLANYLKTKLSYRADFWIEVLSDLLFNGLNLVFIFIVFMHTPSLGGWSEAEVVFVYGYFMLASGLFSTFFSAWNFSERYIVKGEMDRVLTRPTHSLVQVMLENMDPPALFGGLVGLAILISSWTTLGLPFHWYDPLVLIVMVLGSCFIYMGIYTAMAAISFYSDAPTGIGPLIYNIQNYGRYPVEIYNKTIKFLLTWLLPFAFVGVYPASFFLGRLEEWWMPWLTPVVGLVFLTIGISFWNYGVKRYRGAGS</sequence>
<evidence type="ECO:0000313" key="3">
    <source>
        <dbReference type="Proteomes" id="UP000256977"/>
    </source>
</evidence>
<evidence type="ECO:0000256" key="1">
    <source>
        <dbReference type="SAM" id="Phobius"/>
    </source>
</evidence>
<gene>
    <name evidence="2" type="ORF">DFP98_14315</name>
</gene>
<proteinExistence type="predicted"/>
<keyword evidence="1" id="KW-0812">Transmembrane</keyword>
<keyword evidence="1" id="KW-0472">Membrane</keyword>